<feature type="non-terminal residue" evidence="1">
    <location>
        <position position="70"/>
    </location>
</feature>
<dbReference type="EMBL" id="LS991949">
    <property type="protein sequence ID" value="SYV89590.1"/>
    <property type="molecule type" value="Genomic_DNA"/>
</dbReference>
<sequence>MIILKGIATYLIFIFKFEKYAVIIAKIKPIKVLKKTNLILFHKKLMESKNKFFSYSSLYEEGLKKSFKFW</sequence>
<name>A0A3B0NZL9_9BACT</name>
<reference evidence="2" key="1">
    <citation type="submission" date="2018-06" db="EMBL/GenBank/DDBJ databases">
        <authorList>
            <consortium name="Pathogen Informatics"/>
        </authorList>
    </citation>
    <scope>NUCLEOTIDE SEQUENCE [LARGE SCALE GENOMIC DNA]</scope>
    <source>
        <strain evidence="2">NCTC10135</strain>
    </source>
</reference>
<evidence type="ECO:0000313" key="2">
    <source>
        <dbReference type="Proteomes" id="UP000259864"/>
    </source>
</evidence>
<evidence type="ECO:0000313" key="1">
    <source>
        <dbReference type="EMBL" id="SYV89590.1"/>
    </source>
</evidence>
<organism evidence="1 2">
    <name type="scientific">Metamycoplasma alkalescens</name>
    <dbReference type="NCBI Taxonomy" id="45363"/>
    <lineage>
        <taxon>Bacteria</taxon>
        <taxon>Bacillati</taxon>
        <taxon>Mycoplasmatota</taxon>
        <taxon>Mycoplasmoidales</taxon>
        <taxon>Metamycoplasmataceae</taxon>
        <taxon>Metamycoplasma</taxon>
    </lineage>
</organism>
<protein>
    <submittedName>
        <fullName evidence="1">Uncharacterized protein</fullName>
    </submittedName>
</protein>
<dbReference type="Proteomes" id="UP000259864">
    <property type="component" value="Chromosome 1"/>
</dbReference>
<accession>A0A3B0NZL9</accession>
<dbReference type="AlphaFoldDB" id="A0A3B0NZL9"/>
<gene>
    <name evidence="1" type="ORF">NCTC10135_00080</name>
</gene>
<proteinExistence type="predicted"/>
<dbReference type="KEGG" id="mala:NCTC10135_00080"/>